<dbReference type="Pfam" id="PF12756">
    <property type="entry name" value="zf-C2H2_2"/>
    <property type="match status" value="1"/>
</dbReference>
<keyword evidence="3" id="KW-0690">Ribosome biogenesis</keyword>
<evidence type="ECO:0000256" key="4">
    <source>
        <dbReference type="ARBA" id="ARBA00022723"/>
    </source>
</evidence>
<evidence type="ECO:0000256" key="2">
    <source>
        <dbReference type="ARBA" id="ARBA00022490"/>
    </source>
</evidence>
<feature type="region of interest" description="Disordered" evidence="8">
    <location>
        <begin position="275"/>
        <end position="305"/>
    </location>
</feature>
<keyword evidence="11" id="KW-1185">Reference proteome</keyword>
<sequence length="424" mass="48560">MSQVGGEDVYTCITCSVAFYTAPEQRDHFRSDLHRYNMKRRVANLAPVSAAVFNAKILERRAAMESSEKATQEDTGRCKSFASQNAYRDHMQSRKHREMVQKQAKMGPSAPKNDALSDVQAMRRALPDKQEDEDEEEDENLDEEARMERAIQRKLAKARRIDPATECMFCSESQASLEASVQHMQHAHGFFVPERKYLTDLNGLLRYLADKVSVGNVCLWCNGRGRGFHDVGAVQKHMMDKSHCKVAYDTQEDQLELSDFYDFRSSYADYTKKDDWEDVSDDTSDDGDQGAVWEEASDDDIPENNGIRYGDSELELVLPSGARLGHRSLQRYYRQTLWQTPASQQAPASTTNGRALAHRIAGHPQRPVVTARGSQDMVVRNRGEAKEAMRHVREVRDVQRRELFKTKVGFRHNHQKHYRDPLLQ</sequence>
<evidence type="ECO:0000259" key="9">
    <source>
        <dbReference type="PROSITE" id="PS00028"/>
    </source>
</evidence>
<feature type="compositionally biased region" description="Acidic residues" evidence="8">
    <location>
        <begin position="130"/>
        <end position="142"/>
    </location>
</feature>
<dbReference type="GO" id="GO:0003676">
    <property type="term" value="F:nucleic acid binding"/>
    <property type="evidence" value="ECO:0007669"/>
    <property type="project" value="InterPro"/>
</dbReference>
<accession>A0AAF0IZ17</accession>
<name>A0AAF0IZ17_9BASI</name>
<gene>
    <name evidence="10" type="primary">REI1</name>
    <name evidence="10" type="ORF">MEQU1_002221</name>
</gene>
<dbReference type="GO" id="GO:0005737">
    <property type="term" value="C:cytoplasm"/>
    <property type="evidence" value="ECO:0007669"/>
    <property type="project" value="UniProtKB-SubCell"/>
</dbReference>
<dbReference type="PROSITE" id="PS00028">
    <property type="entry name" value="ZINC_FINGER_C2H2_1"/>
    <property type="match status" value="1"/>
</dbReference>
<organism evidence="10 11">
    <name type="scientific">Malassezia equina</name>
    <dbReference type="NCBI Taxonomy" id="1381935"/>
    <lineage>
        <taxon>Eukaryota</taxon>
        <taxon>Fungi</taxon>
        <taxon>Dikarya</taxon>
        <taxon>Basidiomycota</taxon>
        <taxon>Ustilaginomycotina</taxon>
        <taxon>Malasseziomycetes</taxon>
        <taxon>Malasseziales</taxon>
        <taxon>Malasseziaceae</taxon>
        <taxon>Malassezia</taxon>
    </lineage>
</organism>
<keyword evidence="4" id="KW-0479">Metal-binding</keyword>
<proteinExistence type="inferred from homology"/>
<feature type="domain" description="C2H2-type" evidence="9">
    <location>
        <begin position="12"/>
        <end position="34"/>
    </location>
</feature>
<dbReference type="EMBL" id="CP119903">
    <property type="protein sequence ID" value="WFD23529.1"/>
    <property type="molecule type" value="Genomic_DNA"/>
</dbReference>
<feature type="compositionally biased region" description="Acidic residues" evidence="8">
    <location>
        <begin position="276"/>
        <end position="288"/>
    </location>
</feature>
<evidence type="ECO:0000256" key="5">
    <source>
        <dbReference type="ARBA" id="ARBA00022737"/>
    </source>
</evidence>
<evidence type="ECO:0000256" key="7">
    <source>
        <dbReference type="ARBA" id="ARBA00034126"/>
    </source>
</evidence>
<keyword evidence="6" id="KW-0862">Zinc</keyword>
<dbReference type="PANTHER" id="PTHR13182:SF8">
    <property type="entry name" value="CYTOPLASMIC 60S SUBUNIT BIOGENESIS FACTOR ZNF622"/>
    <property type="match status" value="1"/>
</dbReference>
<dbReference type="SMART" id="SM00355">
    <property type="entry name" value="ZnF_C2H2"/>
    <property type="match status" value="3"/>
</dbReference>
<dbReference type="GO" id="GO:0008270">
    <property type="term" value="F:zinc ion binding"/>
    <property type="evidence" value="ECO:0007669"/>
    <property type="project" value="InterPro"/>
</dbReference>
<evidence type="ECO:0000313" key="10">
    <source>
        <dbReference type="EMBL" id="WFD23529.1"/>
    </source>
</evidence>
<dbReference type="PANTHER" id="PTHR13182">
    <property type="entry name" value="ZINC FINGER PROTEIN 622"/>
    <property type="match status" value="1"/>
</dbReference>
<feature type="region of interest" description="Disordered" evidence="8">
    <location>
        <begin position="124"/>
        <end position="146"/>
    </location>
</feature>
<dbReference type="GO" id="GO:0042273">
    <property type="term" value="P:ribosomal large subunit biogenesis"/>
    <property type="evidence" value="ECO:0007669"/>
    <property type="project" value="TreeGrafter"/>
</dbReference>
<protein>
    <submittedName>
        <fullName evidence="10">Pre-60S factor rei1</fullName>
    </submittedName>
</protein>
<dbReference type="InterPro" id="IPR041661">
    <property type="entry name" value="ZN622/Rei1/Reh1_Znf-C2H2"/>
</dbReference>
<evidence type="ECO:0000256" key="6">
    <source>
        <dbReference type="ARBA" id="ARBA00022833"/>
    </source>
</evidence>
<keyword evidence="5" id="KW-0677">Repeat</keyword>
<dbReference type="SUPFAM" id="SSF57667">
    <property type="entry name" value="beta-beta-alpha zinc fingers"/>
    <property type="match status" value="1"/>
</dbReference>
<keyword evidence="2" id="KW-0963">Cytoplasm</keyword>
<dbReference type="InterPro" id="IPR003604">
    <property type="entry name" value="Matrin/U1-like-C_Znf_C2H2"/>
</dbReference>
<evidence type="ECO:0000313" key="11">
    <source>
        <dbReference type="Proteomes" id="UP001214415"/>
    </source>
</evidence>
<reference evidence="10" key="1">
    <citation type="submission" date="2023-03" db="EMBL/GenBank/DDBJ databases">
        <title>Mating type loci evolution in Malassezia.</title>
        <authorList>
            <person name="Coelho M.A."/>
        </authorList>
    </citation>
    <scope>NUCLEOTIDE SEQUENCE</scope>
    <source>
        <strain evidence="10">CBS 12830</strain>
    </source>
</reference>
<dbReference type="InterPro" id="IPR036236">
    <property type="entry name" value="Znf_C2H2_sf"/>
</dbReference>
<dbReference type="SMART" id="SM00451">
    <property type="entry name" value="ZnF_U1"/>
    <property type="match status" value="2"/>
</dbReference>
<dbReference type="GO" id="GO:0030687">
    <property type="term" value="C:preribosome, large subunit precursor"/>
    <property type="evidence" value="ECO:0007669"/>
    <property type="project" value="TreeGrafter"/>
</dbReference>
<dbReference type="InterPro" id="IPR040025">
    <property type="entry name" value="Znf622/Rei1/Reh1"/>
</dbReference>
<dbReference type="Proteomes" id="UP001214415">
    <property type="component" value="Chromosome 4"/>
</dbReference>
<dbReference type="InterPro" id="IPR013087">
    <property type="entry name" value="Znf_C2H2_type"/>
</dbReference>
<dbReference type="AlphaFoldDB" id="A0AAF0IZ17"/>
<evidence type="ECO:0000256" key="1">
    <source>
        <dbReference type="ARBA" id="ARBA00004496"/>
    </source>
</evidence>
<comment type="subcellular location">
    <subcellularLocation>
        <location evidence="1">Cytoplasm</location>
    </subcellularLocation>
</comment>
<evidence type="ECO:0000256" key="3">
    <source>
        <dbReference type="ARBA" id="ARBA00022517"/>
    </source>
</evidence>
<comment type="similarity">
    <text evidence="7">Belongs to the REI1 family.</text>
</comment>
<evidence type="ECO:0000256" key="8">
    <source>
        <dbReference type="SAM" id="MobiDB-lite"/>
    </source>
</evidence>